<keyword evidence="2 4" id="KW-0813">Transport</keyword>
<dbReference type="STRING" id="28230.SAMN05878443_0326"/>
<dbReference type="Proteomes" id="UP000184758">
    <property type="component" value="Unassembled WGS sequence"/>
</dbReference>
<dbReference type="PRINTS" id="PR00691">
    <property type="entry name" value="ADHESINB"/>
</dbReference>
<dbReference type="CDD" id="cd01017">
    <property type="entry name" value="AdcA"/>
    <property type="match status" value="1"/>
</dbReference>
<dbReference type="PROSITE" id="PS51257">
    <property type="entry name" value="PROKAR_LIPOPROTEIN"/>
    <property type="match status" value="1"/>
</dbReference>
<evidence type="ECO:0000313" key="8">
    <source>
        <dbReference type="Proteomes" id="UP000184758"/>
    </source>
</evidence>
<dbReference type="Pfam" id="PF01297">
    <property type="entry name" value="ZnuA"/>
    <property type="match status" value="1"/>
</dbReference>
<evidence type="ECO:0000256" key="6">
    <source>
        <dbReference type="SAM" id="SignalP"/>
    </source>
</evidence>
<name>A0A1N6F0W5_9LACT</name>
<feature type="coiled-coil region" evidence="5">
    <location>
        <begin position="185"/>
        <end position="216"/>
    </location>
</feature>
<dbReference type="PRINTS" id="PR00690">
    <property type="entry name" value="ADHESNFAMILY"/>
</dbReference>
<keyword evidence="3 6" id="KW-0732">Signal</keyword>
<dbReference type="OrthoDB" id="9810636at2"/>
<gene>
    <name evidence="7" type="ORF">SAMN05878443_0326</name>
</gene>
<keyword evidence="8" id="KW-1185">Reference proteome</keyword>
<dbReference type="InterPro" id="IPR050492">
    <property type="entry name" value="Bact_metal-bind_prot9"/>
</dbReference>
<dbReference type="Gene3D" id="3.40.50.1980">
    <property type="entry name" value="Nitrogenase molybdenum iron protein domain"/>
    <property type="match status" value="2"/>
</dbReference>
<dbReference type="PANTHER" id="PTHR42953:SF3">
    <property type="entry name" value="HIGH-AFFINITY ZINC UPTAKE SYSTEM PROTEIN ZNUA"/>
    <property type="match status" value="1"/>
</dbReference>
<dbReference type="AlphaFoldDB" id="A0A1N6F0W5"/>
<dbReference type="PANTHER" id="PTHR42953">
    <property type="entry name" value="HIGH-AFFINITY ZINC UPTAKE SYSTEM PROTEIN ZNUA-RELATED"/>
    <property type="match status" value="1"/>
</dbReference>
<dbReference type="GO" id="GO:0030001">
    <property type="term" value="P:metal ion transport"/>
    <property type="evidence" value="ECO:0007669"/>
    <property type="project" value="InterPro"/>
</dbReference>
<dbReference type="EMBL" id="FSRN01000001">
    <property type="protein sequence ID" value="SIN88910.1"/>
    <property type="molecule type" value="Genomic_DNA"/>
</dbReference>
<sequence>MKKVNTVKLLVSLFGSTALLVACGTESSQSGSTSEVESSESNNEKLQIVTTFYPMYDFTKNVVQDTADVSLLIPAGTEPHDFEPSAKMVADIENADVFIYNSDDMETWVPSVLENIKDSETVIVNASEGIDFIHNEELEEHDHEEDHEEYHVHAIDPHVWLDPVLAQTEVLTIQAGLIEADPDNVDLYEANAEVYIQKLDNLNQEFEKAFEGAENRTFVTQHAAFAYLAQQYDLTQIAISGLSPELEPSPAKLAELSVFAKENNVNHIYFEDNASSKIAETLATEVGVELAVLSPIEGITQEDQDLGIDYIQLMKNNLESLKKSIN</sequence>
<feature type="chain" id="PRO_5039585866" evidence="6">
    <location>
        <begin position="22"/>
        <end position="326"/>
    </location>
</feature>
<dbReference type="eggNOG" id="COG0803">
    <property type="taxonomic scope" value="Bacteria"/>
</dbReference>
<dbReference type="InterPro" id="IPR006129">
    <property type="entry name" value="AdhesinB"/>
</dbReference>
<accession>A0A1N6F0W5</accession>
<dbReference type="GO" id="GO:0007155">
    <property type="term" value="P:cell adhesion"/>
    <property type="evidence" value="ECO:0007669"/>
    <property type="project" value="InterPro"/>
</dbReference>
<evidence type="ECO:0000256" key="3">
    <source>
        <dbReference type="ARBA" id="ARBA00022729"/>
    </source>
</evidence>
<dbReference type="InterPro" id="IPR006127">
    <property type="entry name" value="ZnuA-like"/>
</dbReference>
<evidence type="ECO:0000256" key="4">
    <source>
        <dbReference type="RuleBase" id="RU003512"/>
    </source>
</evidence>
<evidence type="ECO:0000256" key="1">
    <source>
        <dbReference type="ARBA" id="ARBA00011028"/>
    </source>
</evidence>
<comment type="similarity">
    <text evidence="1 4">Belongs to the bacterial solute-binding protein 9 family.</text>
</comment>
<evidence type="ECO:0000256" key="5">
    <source>
        <dbReference type="SAM" id="Coils"/>
    </source>
</evidence>
<organism evidence="7 8">
    <name type="scientific">Carnobacterium alterfunditum</name>
    <dbReference type="NCBI Taxonomy" id="28230"/>
    <lineage>
        <taxon>Bacteria</taxon>
        <taxon>Bacillati</taxon>
        <taxon>Bacillota</taxon>
        <taxon>Bacilli</taxon>
        <taxon>Lactobacillales</taxon>
        <taxon>Carnobacteriaceae</taxon>
        <taxon>Carnobacterium</taxon>
    </lineage>
</organism>
<proteinExistence type="inferred from homology"/>
<keyword evidence="5" id="KW-0175">Coiled coil</keyword>
<dbReference type="RefSeq" id="WP_034546856.1">
    <property type="nucleotide sequence ID" value="NZ_FSRN01000001.1"/>
</dbReference>
<reference evidence="8" key="1">
    <citation type="submission" date="2016-11" db="EMBL/GenBank/DDBJ databases">
        <authorList>
            <person name="Varghese N."/>
            <person name="Submissions S."/>
        </authorList>
    </citation>
    <scope>NUCLEOTIDE SEQUENCE [LARGE SCALE GENOMIC DNA]</scope>
    <source>
        <strain evidence="8">313</strain>
    </source>
</reference>
<evidence type="ECO:0000256" key="2">
    <source>
        <dbReference type="ARBA" id="ARBA00022448"/>
    </source>
</evidence>
<dbReference type="GO" id="GO:0046872">
    <property type="term" value="F:metal ion binding"/>
    <property type="evidence" value="ECO:0007669"/>
    <property type="project" value="InterPro"/>
</dbReference>
<evidence type="ECO:0000313" key="7">
    <source>
        <dbReference type="EMBL" id="SIN88910.1"/>
    </source>
</evidence>
<protein>
    <submittedName>
        <fullName evidence="7">Zinc transport system substrate-binding protein</fullName>
    </submittedName>
</protein>
<feature type="signal peptide" evidence="6">
    <location>
        <begin position="1"/>
        <end position="21"/>
    </location>
</feature>
<dbReference type="SUPFAM" id="SSF53807">
    <property type="entry name" value="Helical backbone' metal receptor"/>
    <property type="match status" value="1"/>
</dbReference>
<dbReference type="InterPro" id="IPR006128">
    <property type="entry name" value="Lipoprotein_PsaA-like"/>
</dbReference>